<dbReference type="PANTHER" id="PTHR45847">
    <property type="entry name" value="FATTY ACID AMIDE HYDROLASE"/>
    <property type="match status" value="1"/>
</dbReference>
<dbReference type="GO" id="GO:0017064">
    <property type="term" value="F:fatty acid amide hydrolase activity"/>
    <property type="evidence" value="ECO:0007669"/>
    <property type="project" value="TreeGrafter"/>
</dbReference>
<dbReference type="InterPro" id="IPR036928">
    <property type="entry name" value="AS_sf"/>
</dbReference>
<sequence>MWPFSSLWITDKAKAQAVTNAKRAERDVQLAAAPELTACHEEFLQAGAHEIVSRIEKGDWTATEVVEAYIAQAAQAQSATNCLTEVAFQEALKRAGELDAEYAATKVLRGPLHGVPFSAKDQFDIAGLDTSIGFTSWANNKATANAILVDQLISLGAIPIAKTNVPQTMFSFECNNPLWGRTTNPYNSKYTCGGSSGGEAALLAMDGSALGIGSDVGGSLRIPAAYCGIYGLKPSFGRVSKAGARSSNPGFEGIKSVTGPMARNVKDLVLFCKAIFGLADESHSDYTFVPMPYRQSELPKQLKIGYYTSDGFAKASPACTRAVMEVVEVLKGQGHECVEIELPDVTDCLEIYLALISSDGYKRMTSPLGPDPMEPSLFLPVYGTRVPSFLRKFGAWVSESMLGDPLFAKFIRASRVKTVYEMNGWAERRNKWNAMFYEKVWNHYGLDAIICPVQAMPQIPHGGSTTVNSLVISTAVYNLVDAPVGIVPVTHVDGVKDQLTKEWTAPGTRKRSELMEKRLYTVEQPMYNPVDMEGMPVSVQIIGKKWEDEKVLAMMSVVDDALGSSRGFGPRSCAHRGGKGVADK</sequence>
<dbReference type="Pfam" id="PF01425">
    <property type="entry name" value="Amidase"/>
    <property type="match status" value="1"/>
</dbReference>
<dbReference type="Proteomes" id="UP001163846">
    <property type="component" value="Unassembled WGS sequence"/>
</dbReference>
<dbReference type="Gene3D" id="3.90.1300.10">
    <property type="entry name" value="Amidase signature (AS) domain"/>
    <property type="match status" value="1"/>
</dbReference>
<dbReference type="GO" id="GO:0009062">
    <property type="term" value="P:fatty acid catabolic process"/>
    <property type="evidence" value="ECO:0007669"/>
    <property type="project" value="TreeGrafter"/>
</dbReference>
<feature type="active site" description="Acyl-ester intermediate" evidence="5">
    <location>
        <position position="219"/>
    </location>
</feature>
<comment type="catalytic activity">
    <reaction evidence="1">
        <text>a monocarboxylic acid amide + H2O = a monocarboxylate + NH4(+)</text>
        <dbReference type="Rhea" id="RHEA:12020"/>
        <dbReference type="ChEBI" id="CHEBI:15377"/>
        <dbReference type="ChEBI" id="CHEBI:28938"/>
        <dbReference type="ChEBI" id="CHEBI:35757"/>
        <dbReference type="ChEBI" id="CHEBI:83628"/>
        <dbReference type="EC" id="3.5.1.4"/>
    </reaction>
</comment>
<dbReference type="PROSITE" id="PS00571">
    <property type="entry name" value="AMIDASES"/>
    <property type="match status" value="1"/>
</dbReference>
<dbReference type="InterPro" id="IPR020556">
    <property type="entry name" value="Amidase_CS"/>
</dbReference>
<keyword evidence="9" id="KW-1185">Reference proteome</keyword>
<reference evidence="8" key="1">
    <citation type="submission" date="2022-08" db="EMBL/GenBank/DDBJ databases">
        <authorList>
            <consortium name="DOE Joint Genome Institute"/>
            <person name="Min B."/>
            <person name="Riley R."/>
            <person name="Sierra-Patev S."/>
            <person name="Naranjo-Ortiz M."/>
            <person name="Looney B."/>
            <person name="Konkel Z."/>
            <person name="Slot J.C."/>
            <person name="Sakamoto Y."/>
            <person name="Steenwyk J.L."/>
            <person name="Rokas A."/>
            <person name="Carro J."/>
            <person name="Camarero S."/>
            <person name="Ferreira P."/>
            <person name="Molpeceres G."/>
            <person name="Ruiz-Duenas F.J."/>
            <person name="Serrano A."/>
            <person name="Henrissat B."/>
            <person name="Drula E."/>
            <person name="Hughes K.W."/>
            <person name="Mata J.L."/>
            <person name="Ishikawa N.K."/>
            <person name="Vargas-Isla R."/>
            <person name="Ushijima S."/>
            <person name="Smith C.A."/>
            <person name="Ahrendt S."/>
            <person name="Andreopoulos W."/>
            <person name="He G."/>
            <person name="Labutti K."/>
            <person name="Lipzen A."/>
            <person name="Ng V."/>
            <person name="Sandor L."/>
            <person name="Barry K."/>
            <person name="Martinez A.T."/>
            <person name="Xiao Y."/>
            <person name="Gibbons J.G."/>
            <person name="Terashima K."/>
            <person name="Hibbett D.S."/>
            <person name="Grigoriev I.V."/>
        </authorList>
    </citation>
    <scope>NUCLEOTIDE SEQUENCE</scope>
    <source>
        <strain evidence="8">TFB9207</strain>
    </source>
</reference>
<organism evidence="8 9">
    <name type="scientific">Lentinula raphanica</name>
    <dbReference type="NCBI Taxonomy" id="153919"/>
    <lineage>
        <taxon>Eukaryota</taxon>
        <taxon>Fungi</taxon>
        <taxon>Dikarya</taxon>
        <taxon>Basidiomycota</taxon>
        <taxon>Agaricomycotina</taxon>
        <taxon>Agaricomycetes</taxon>
        <taxon>Agaricomycetidae</taxon>
        <taxon>Agaricales</taxon>
        <taxon>Marasmiineae</taxon>
        <taxon>Omphalotaceae</taxon>
        <taxon>Lentinula</taxon>
    </lineage>
</organism>
<evidence type="ECO:0000256" key="1">
    <source>
        <dbReference type="ARBA" id="ARBA00001311"/>
    </source>
</evidence>
<dbReference type="InterPro" id="IPR023631">
    <property type="entry name" value="Amidase_dom"/>
</dbReference>
<dbReference type="SUPFAM" id="SSF75304">
    <property type="entry name" value="Amidase signature (AS) enzymes"/>
    <property type="match status" value="1"/>
</dbReference>
<dbReference type="AlphaFoldDB" id="A0AA38PKW5"/>
<evidence type="ECO:0000256" key="2">
    <source>
        <dbReference type="ARBA" id="ARBA00009199"/>
    </source>
</evidence>
<evidence type="ECO:0000256" key="5">
    <source>
        <dbReference type="PIRSR" id="PIRSR001221-1"/>
    </source>
</evidence>
<protein>
    <recommendedName>
        <fullName evidence="3">amidase</fullName>
        <ecNumber evidence="3">3.5.1.4</ecNumber>
    </recommendedName>
</protein>
<feature type="active site" description="Charge relay system" evidence="5">
    <location>
        <position position="120"/>
    </location>
</feature>
<feature type="binding site" evidence="6">
    <location>
        <begin position="216"/>
        <end position="219"/>
    </location>
    <ligand>
        <name>substrate</name>
    </ligand>
</feature>
<dbReference type="EMBL" id="MU805946">
    <property type="protein sequence ID" value="KAJ3844822.1"/>
    <property type="molecule type" value="Genomic_DNA"/>
</dbReference>
<dbReference type="FunFam" id="3.90.1300.10:FF:000003">
    <property type="entry name" value="Amidase signature enzyme"/>
    <property type="match status" value="1"/>
</dbReference>
<name>A0AA38PKW5_9AGAR</name>
<accession>A0AA38PKW5</accession>
<dbReference type="PIRSF" id="PIRSF001221">
    <property type="entry name" value="Amidase_fungi"/>
    <property type="match status" value="1"/>
</dbReference>
<dbReference type="InterPro" id="IPR052096">
    <property type="entry name" value="Endocannabinoid_amidase"/>
</dbReference>
<dbReference type="EC" id="3.5.1.4" evidence="3"/>
<evidence type="ECO:0000313" key="8">
    <source>
        <dbReference type="EMBL" id="KAJ3844822.1"/>
    </source>
</evidence>
<comment type="similarity">
    <text evidence="2">Belongs to the amidase family.</text>
</comment>
<evidence type="ECO:0000256" key="3">
    <source>
        <dbReference type="ARBA" id="ARBA00012922"/>
    </source>
</evidence>
<evidence type="ECO:0000256" key="4">
    <source>
        <dbReference type="ARBA" id="ARBA00022801"/>
    </source>
</evidence>
<dbReference type="GO" id="GO:0004040">
    <property type="term" value="F:amidase activity"/>
    <property type="evidence" value="ECO:0007669"/>
    <property type="project" value="UniProtKB-EC"/>
</dbReference>
<keyword evidence="4" id="KW-0378">Hydrolase</keyword>
<feature type="domain" description="Amidase" evidence="7">
    <location>
        <begin position="64"/>
        <end position="552"/>
    </location>
</feature>
<comment type="caution">
    <text evidence="8">The sequence shown here is derived from an EMBL/GenBank/DDBJ whole genome shotgun (WGS) entry which is preliminary data.</text>
</comment>
<dbReference type="PANTHER" id="PTHR45847:SF6">
    <property type="entry name" value="FATTY ACID AMIDE HYDROLASE"/>
    <property type="match status" value="1"/>
</dbReference>
<feature type="binding site" evidence="6">
    <location>
        <position position="195"/>
    </location>
    <ligand>
        <name>substrate</name>
    </ligand>
</feature>
<proteinExistence type="inferred from homology"/>
<feature type="active site" description="Charge relay system" evidence="5">
    <location>
        <position position="195"/>
    </location>
</feature>
<evidence type="ECO:0000259" key="7">
    <source>
        <dbReference type="Pfam" id="PF01425"/>
    </source>
</evidence>
<evidence type="ECO:0000256" key="6">
    <source>
        <dbReference type="PIRSR" id="PIRSR001221-2"/>
    </source>
</evidence>
<gene>
    <name evidence="8" type="ORF">F5878DRAFT_551704</name>
</gene>
<feature type="binding site" evidence="6">
    <location>
        <position position="169"/>
    </location>
    <ligand>
        <name>substrate</name>
    </ligand>
</feature>
<evidence type="ECO:0000313" key="9">
    <source>
        <dbReference type="Proteomes" id="UP001163846"/>
    </source>
</evidence>